<dbReference type="Pfam" id="PF00732">
    <property type="entry name" value="GMC_oxred_N"/>
    <property type="match status" value="1"/>
</dbReference>
<evidence type="ECO:0000259" key="8">
    <source>
        <dbReference type="PROSITE" id="PS00624"/>
    </source>
</evidence>
<dbReference type="Gene3D" id="3.30.410.40">
    <property type="match status" value="1"/>
</dbReference>
<dbReference type="PIRSF" id="PIRSF000137">
    <property type="entry name" value="Alcohol_oxidase"/>
    <property type="match status" value="1"/>
</dbReference>
<organism evidence="9 10">
    <name type="scientific">Rhizorhabdus dicambivorans</name>
    <dbReference type="NCBI Taxonomy" id="1850238"/>
    <lineage>
        <taxon>Bacteria</taxon>
        <taxon>Pseudomonadati</taxon>
        <taxon>Pseudomonadota</taxon>
        <taxon>Alphaproteobacteria</taxon>
        <taxon>Sphingomonadales</taxon>
        <taxon>Sphingomonadaceae</taxon>
        <taxon>Rhizorhabdus</taxon>
    </lineage>
</organism>
<evidence type="ECO:0000256" key="4">
    <source>
        <dbReference type="ARBA" id="ARBA00022827"/>
    </source>
</evidence>
<dbReference type="PANTHER" id="PTHR11552:SF147">
    <property type="entry name" value="CHOLINE DEHYDROGENASE, MITOCHONDRIAL"/>
    <property type="match status" value="1"/>
</dbReference>
<dbReference type="InterPro" id="IPR012132">
    <property type="entry name" value="GMC_OxRdtase"/>
</dbReference>
<comment type="similarity">
    <text evidence="2 5">Belongs to the GMC oxidoreductase family.</text>
</comment>
<evidence type="ECO:0000313" key="10">
    <source>
        <dbReference type="Proteomes" id="UP000218934"/>
    </source>
</evidence>
<proteinExistence type="inferred from homology"/>
<reference evidence="9 10" key="1">
    <citation type="submission" date="2017-09" db="EMBL/GenBank/DDBJ databases">
        <title>The Catabolism of 3,6-Dichlorosalicylic acid is Initiated by the Cytochrome P450 Monooxygenase DsmABC in Rhizorhabdus dicambivorans Ndbn-20.</title>
        <authorList>
            <person name="Na L."/>
        </authorList>
    </citation>
    <scope>NUCLEOTIDE SEQUENCE [LARGE SCALE GENOMIC DNA]</scope>
    <source>
        <strain evidence="9 10">Ndbn-20m</strain>
    </source>
</reference>
<dbReference type="KEGG" id="rdi:CMV14_09815"/>
<evidence type="ECO:0000256" key="3">
    <source>
        <dbReference type="ARBA" id="ARBA00022630"/>
    </source>
</evidence>
<name>A0A2A4FN26_9SPHN</name>
<feature type="domain" description="Glucose-methanol-choline oxidoreductase N-terminal" evidence="7">
    <location>
        <begin position="105"/>
        <end position="128"/>
    </location>
</feature>
<dbReference type="Proteomes" id="UP000218934">
    <property type="component" value="Unassembled WGS sequence"/>
</dbReference>
<dbReference type="EMBL" id="NWUF01000045">
    <property type="protein sequence ID" value="PCE39803.1"/>
    <property type="molecule type" value="Genomic_DNA"/>
</dbReference>
<dbReference type="GO" id="GO:0050660">
    <property type="term" value="F:flavin adenine dinucleotide binding"/>
    <property type="evidence" value="ECO:0007669"/>
    <property type="project" value="InterPro"/>
</dbReference>
<keyword evidence="4 5" id="KW-0274">FAD</keyword>
<dbReference type="PANTHER" id="PTHR11552">
    <property type="entry name" value="GLUCOSE-METHANOL-CHOLINE GMC OXIDOREDUCTASE"/>
    <property type="match status" value="1"/>
</dbReference>
<dbReference type="SUPFAM" id="SSF51905">
    <property type="entry name" value="FAD/NAD(P)-binding domain"/>
    <property type="match status" value="1"/>
</dbReference>
<dbReference type="GO" id="GO:0016614">
    <property type="term" value="F:oxidoreductase activity, acting on CH-OH group of donors"/>
    <property type="evidence" value="ECO:0007669"/>
    <property type="project" value="InterPro"/>
</dbReference>
<evidence type="ECO:0000313" key="9">
    <source>
        <dbReference type="EMBL" id="PCE39803.1"/>
    </source>
</evidence>
<dbReference type="PROSITE" id="PS00624">
    <property type="entry name" value="GMC_OXRED_2"/>
    <property type="match status" value="1"/>
</dbReference>
<dbReference type="PROSITE" id="PS00623">
    <property type="entry name" value="GMC_OXRED_1"/>
    <property type="match status" value="1"/>
</dbReference>
<comment type="cofactor">
    <cofactor evidence="1">
        <name>FAD</name>
        <dbReference type="ChEBI" id="CHEBI:57692"/>
    </cofactor>
</comment>
<evidence type="ECO:0000256" key="1">
    <source>
        <dbReference type="ARBA" id="ARBA00001974"/>
    </source>
</evidence>
<dbReference type="SUPFAM" id="SSF54373">
    <property type="entry name" value="FAD-linked reductases, C-terminal domain"/>
    <property type="match status" value="1"/>
</dbReference>
<keyword evidence="10" id="KW-1185">Reference proteome</keyword>
<dbReference type="InterPro" id="IPR007867">
    <property type="entry name" value="GMC_OxRtase_C"/>
</dbReference>
<evidence type="ECO:0000256" key="6">
    <source>
        <dbReference type="SAM" id="MobiDB-lite"/>
    </source>
</evidence>
<keyword evidence="3 5" id="KW-0285">Flavoprotein</keyword>
<evidence type="ECO:0000256" key="5">
    <source>
        <dbReference type="RuleBase" id="RU003968"/>
    </source>
</evidence>
<dbReference type="InterPro" id="IPR036188">
    <property type="entry name" value="FAD/NAD-bd_sf"/>
</dbReference>
<gene>
    <name evidence="9" type="ORF">COO09_23655</name>
</gene>
<dbReference type="Gene3D" id="3.50.50.60">
    <property type="entry name" value="FAD/NAD(P)-binding domain"/>
    <property type="match status" value="1"/>
</dbReference>
<dbReference type="Pfam" id="PF05199">
    <property type="entry name" value="GMC_oxred_C"/>
    <property type="match status" value="1"/>
</dbReference>
<dbReference type="AlphaFoldDB" id="A0A2A4FN26"/>
<feature type="region of interest" description="Disordered" evidence="6">
    <location>
        <begin position="1"/>
        <end position="22"/>
    </location>
</feature>
<comment type="caution">
    <text evidence="9">The sequence shown here is derived from an EMBL/GenBank/DDBJ whole genome shotgun (WGS) entry which is preliminary data.</text>
</comment>
<dbReference type="InterPro" id="IPR000172">
    <property type="entry name" value="GMC_OxRdtase_N"/>
</dbReference>
<evidence type="ECO:0000256" key="2">
    <source>
        <dbReference type="ARBA" id="ARBA00010790"/>
    </source>
</evidence>
<dbReference type="OrthoDB" id="9785276at2"/>
<feature type="domain" description="Glucose-methanol-choline oxidoreductase N-terminal" evidence="8">
    <location>
        <begin position="277"/>
        <end position="291"/>
    </location>
</feature>
<accession>A0A2A4FN26</accession>
<evidence type="ECO:0000259" key="7">
    <source>
        <dbReference type="PROSITE" id="PS00623"/>
    </source>
</evidence>
<sequence length="567" mass="61785">MAATPRYDATRPRQGWRRPGRRGSVNDMFDHVIVGGGTAAGVMAWRLIEAGRSVCVLEAGPPDRRFYHRLPVGFSQMLFDDRTTWQYASEPNPATAGRAIHIPQGRTLGGSSSVNGMAYVRGQPADFDRWAELGNRGWSYADVLPLFRRSERYLGEGDDGYRGRAGRVSINTRLWQDATTDALVEAAMIRGHPFNQDYNGKEQRGVGYFQSMIHRGRRVSTATAFLHPARRRGADVRTGALAHRLIIAEGRVTGVDYLSGGTRRRVSARHSVIVAAGPVGSPKLLQLSGIGPGEVLRHAGAPLRHELPGVGENLHDHYGPRLVARLKPGAASINARVTGLGLAGQTLRWLIGKPNALSIGAALIHVYGSSEPGSDRPDYSLHFAPLSYHVESGTAPGSRPVVKIDDRPGLTCGAWQMRPLSRGHVRIRSLDPHEQPVIDPRYLAEETDRRVIVAAMKEARAIFATPPLAQLVDHNLIPGDDVRSDEEWLDFVRQTGGTGFHLIGACRMGPRSDPLAVVDERLRVHGLEGLYVADSSIMPEMVSANTVAATMMIGEKASDLIVQDSRG</sequence>
<protein>
    <submittedName>
        <fullName evidence="9">Choline dehydrogenase</fullName>
    </submittedName>
</protein>